<comment type="subcellular location">
    <subcellularLocation>
        <location evidence="1">Membrane</location>
        <topology evidence="1">Multi-pass membrane protein</topology>
    </subcellularLocation>
</comment>
<dbReference type="GO" id="GO:0006508">
    <property type="term" value="P:proteolysis"/>
    <property type="evidence" value="ECO:0007669"/>
    <property type="project" value="UniProtKB-KW"/>
</dbReference>
<dbReference type="SUPFAM" id="SSF144091">
    <property type="entry name" value="Rhomboid-like"/>
    <property type="match status" value="1"/>
</dbReference>
<evidence type="ECO:0000256" key="6">
    <source>
        <dbReference type="ARBA" id="ARBA00022989"/>
    </source>
</evidence>
<evidence type="ECO:0000256" key="3">
    <source>
        <dbReference type="ARBA" id="ARBA00022670"/>
    </source>
</evidence>
<dbReference type="InterPro" id="IPR022764">
    <property type="entry name" value="Peptidase_S54_rhomboid_dom"/>
</dbReference>
<dbReference type="PANTHER" id="PTHR43066:SF1">
    <property type="entry name" value="RHOMBOID PROTEIN 2"/>
    <property type="match status" value="1"/>
</dbReference>
<dbReference type="InterPro" id="IPR035952">
    <property type="entry name" value="Rhomboid-like_sf"/>
</dbReference>
<evidence type="ECO:0000313" key="11">
    <source>
        <dbReference type="Proteomes" id="UP001500212"/>
    </source>
</evidence>
<dbReference type="Pfam" id="PF01694">
    <property type="entry name" value="Rhomboid"/>
    <property type="match status" value="1"/>
</dbReference>
<evidence type="ECO:0000313" key="10">
    <source>
        <dbReference type="EMBL" id="GAA4618860.1"/>
    </source>
</evidence>
<feature type="domain" description="Peptidase S54 rhomboid" evidence="9">
    <location>
        <begin position="61"/>
        <end position="197"/>
    </location>
</feature>
<dbReference type="EMBL" id="BAABHJ010000040">
    <property type="protein sequence ID" value="GAA4618860.1"/>
    <property type="molecule type" value="Genomic_DNA"/>
</dbReference>
<evidence type="ECO:0000256" key="1">
    <source>
        <dbReference type="ARBA" id="ARBA00004141"/>
    </source>
</evidence>
<feature type="transmembrane region" description="Helical" evidence="8">
    <location>
        <begin position="100"/>
        <end position="119"/>
    </location>
</feature>
<protein>
    <submittedName>
        <fullName evidence="10">Rhomboid family intramembrane serine protease</fullName>
    </submittedName>
</protein>
<evidence type="ECO:0000256" key="2">
    <source>
        <dbReference type="ARBA" id="ARBA00009045"/>
    </source>
</evidence>
<keyword evidence="5" id="KW-0378">Hydrolase</keyword>
<keyword evidence="11" id="KW-1185">Reference proteome</keyword>
<evidence type="ECO:0000259" key="9">
    <source>
        <dbReference type="Pfam" id="PF01694"/>
    </source>
</evidence>
<sequence length="207" mass="22048">MADPSITARSPRDGLVHHASRAVGALIITVLLLGACWAVEVANYGGDLTREYGIQPHNVHSLWHIFTAPFLHANLDHIMANSVPLAIFGFLTALRGLGRFIAVSVIVMVVSGLGVWFLAASNVVTVGASGLIFGYFGYLLARGFFERRVLDILLGVVIALVYGTMIFGVLPGQPGISWQAHLFGLIGGILAARLTRRRTAPAALPPA</sequence>
<dbReference type="Proteomes" id="UP001500212">
    <property type="component" value="Unassembled WGS sequence"/>
</dbReference>
<evidence type="ECO:0000256" key="8">
    <source>
        <dbReference type="SAM" id="Phobius"/>
    </source>
</evidence>
<dbReference type="RefSeq" id="WP_345367050.1">
    <property type="nucleotide sequence ID" value="NZ_BAABHJ010000040.1"/>
</dbReference>
<proteinExistence type="inferred from homology"/>
<comment type="similarity">
    <text evidence="2">Belongs to the peptidase S54 family.</text>
</comment>
<evidence type="ECO:0000256" key="7">
    <source>
        <dbReference type="ARBA" id="ARBA00023136"/>
    </source>
</evidence>
<keyword evidence="6 8" id="KW-1133">Transmembrane helix</keyword>
<keyword evidence="7 8" id="KW-0472">Membrane</keyword>
<comment type="caution">
    <text evidence="10">The sequence shown here is derived from an EMBL/GenBank/DDBJ whole genome shotgun (WGS) entry which is preliminary data.</text>
</comment>
<organism evidence="10 11">
    <name type="scientific">Actinoallomurus liliacearum</name>
    <dbReference type="NCBI Taxonomy" id="1080073"/>
    <lineage>
        <taxon>Bacteria</taxon>
        <taxon>Bacillati</taxon>
        <taxon>Actinomycetota</taxon>
        <taxon>Actinomycetes</taxon>
        <taxon>Streptosporangiales</taxon>
        <taxon>Thermomonosporaceae</taxon>
        <taxon>Actinoallomurus</taxon>
    </lineage>
</organism>
<dbReference type="PANTHER" id="PTHR43066">
    <property type="entry name" value="RHOMBOID-RELATED PROTEIN"/>
    <property type="match status" value="1"/>
</dbReference>
<dbReference type="GO" id="GO:0008233">
    <property type="term" value="F:peptidase activity"/>
    <property type="evidence" value="ECO:0007669"/>
    <property type="project" value="UniProtKB-KW"/>
</dbReference>
<feature type="transmembrane region" description="Helical" evidence="8">
    <location>
        <begin position="152"/>
        <end position="170"/>
    </location>
</feature>
<keyword evidence="4 8" id="KW-0812">Transmembrane</keyword>
<reference evidence="11" key="1">
    <citation type="journal article" date="2019" name="Int. J. Syst. Evol. Microbiol.">
        <title>The Global Catalogue of Microorganisms (GCM) 10K type strain sequencing project: providing services to taxonomists for standard genome sequencing and annotation.</title>
        <authorList>
            <consortium name="The Broad Institute Genomics Platform"/>
            <consortium name="The Broad Institute Genome Sequencing Center for Infectious Disease"/>
            <person name="Wu L."/>
            <person name="Ma J."/>
        </authorList>
    </citation>
    <scope>NUCLEOTIDE SEQUENCE [LARGE SCALE GENOMIC DNA]</scope>
    <source>
        <strain evidence="11">JCM 17938</strain>
    </source>
</reference>
<evidence type="ECO:0000256" key="4">
    <source>
        <dbReference type="ARBA" id="ARBA00022692"/>
    </source>
</evidence>
<feature type="transmembrane region" description="Helical" evidence="8">
    <location>
        <begin position="176"/>
        <end position="194"/>
    </location>
</feature>
<keyword evidence="3 10" id="KW-0645">Protease</keyword>
<accession>A0ABP8TY10</accession>
<evidence type="ECO:0000256" key="5">
    <source>
        <dbReference type="ARBA" id="ARBA00022801"/>
    </source>
</evidence>
<gene>
    <name evidence="10" type="ORF">GCM10023195_85040</name>
</gene>
<dbReference type="Gene3D" id="1.20.1540.10">
    <property type="entry name" value="Rhomboid-like"/>
    <property type="match status" value="1"/>
</dbReference>
<name>A0ABP8TY10_9ACTN</name>
<feature type="transmembrane region" description="Helical" evidence="8">
    <location>
        <begin position="125"/>
        <end position="145"/>
    </location>
</feature>